<name>A0A0E2LMI1_PORGN</name>
<evidence type="ECO:0000313" key="2">
    <source>
        <dbReference type="Proteomes" id="UP000016630"/>
    </source>
</evidence>
<protein>
    <submittedName>
        <fullName evidence="1">Uncharacterized protein</fullName>
    </submittedName>
</protein>
<accession>A0A0E2LMI1</accession>
<feature type="non-terminal residue" evidence="1">
    <location>
        <position position="1"/>
    </location>
</feature>
<dbReference type="PATRIC" id="fig|1227271.3.peg.2047"/>
<evidence type="ECO:0000313" key="1">
    <source>
        <dbReference type="EMBL" id="ERJ63611.1"/>
    </source>
</evidence>
<dbReference type="AlphaFoldDB" id="A0A0E2LMI1"/>
<dbReference type="HOGENOM" id="CLU_2189552_0_0_10"/>
<reference evidence="1 2" key="1">
    <citation type="submission" date="2013-06" db="EMBL/GenBank/DDBJ databases">
        <authorList>
            <person name="Weinstock G."/>
            <person name="Sodergren E."/>
            <person name="Lobos E.A."/>
            <person name="Fulton L."/>
            <person name="Fulton R."/>
            <person name="Courtney L."/>
            <person name="Fronick C."/>
            <person name="O'Laughlin M."/>
            <person name="Godfrey J."/>
            <person name="Wilson R.M."/>
            <person name="Miner T."/>
            <person name="Farmer C."/>
            <person name="Delehaunty K."/>
            <person name="Cordes M."/>
            <person name="Minx P."/>
            <person name="Tomlinson C."/>
            <person name="Chen J."/>
            <person name="Wollam A."/>
            <person name="Pepin K.H."/>
            <person name="Bhonagiri V."/>
            <person name="Zhang X."/>
            <person name="Warren W."/>
            <person name="Mitreva M."/>
            <person name="Mardis E.R."/>
            <person name="Wilson R.K."/>
        </authorList>
    </citation>
    <scope>NUCLEOTIDE SEQUENCE [LARGE SCALE GENOMIC DNA]</scope>
    <source>
        <strain evidence="1 2">F0570</strain>
    </source>
</reference>
<gene>
    <name evidence="1" type="ORF">HMPREF1555_02333</name>
</gene>
<dbReference type="EMBL" id="AWUW01000158">
    <property type="protein sequence ID" value="ERJ63611.1"/>
    <property type="molecule type" value="Genomic_DNA"/>
</dbReference>
<sequence length="109" mass="12539">LAGKPTFGYPVRYRRLELKSASYIRPSFPRGVDNESFEQTENLKETLKKRFGLCVDVRTGILYRYMVLRDMSGKLLAVGSLIADYIDEHKSTTPKRSIAAILFLRCSFR</sequence>
<comment type="caution">
    <text evidence="1">The sequence shown here is derived from an EMBL/GenBank/DDBJ whole genome shotgun (WGS) entry which is preliminary data.</text>
</comment>
<dbReference type="RefSeq" id="WP_021664969.1">
    <property type="nucleotide sequence ID" value="NZ_KI259111.1"/>
</dbReference>
<proteinExistence type="predicted"/>
<organism evidence="1 2">
    <name type="scientific">Porphyromonas gingivalis F0570</name>
    <dbReference type="NCBI Taxonomy" id="1227271"/>
    <lineage>
        <taxon>Bacteria</taxon>
        <taxon>Pseudomonadati</taxon>
        <taxon>Bacteroidota</taxon>
        <taxon>Bacteroidia</taxon>
        <taxon>Bacteroidales</taxon>
        <taxon>Porphyromonadaceae</taxon>
        <taxon>Porphyromonas</taxon>
    </lineage>
</organism>
<dbReference type="Proteomes" id="UP000016630">
    <property type="component" value="Unassembled WGS sequence"/>
</dbReference>